<dbReference type="InterPro" id="IPR004843">
    <property type="entry name" value="Calcineurin-like_PHP"/>
</dbReference>
<evidence type="ECO:0000259" key="3">
    <source>
        <dbReference type="Pfam" id="PF00149"/>
    </source>
</evidence>
<protein>
    <recommendedName>
        <fullName evidence="3">Calcineurin-like phosphoesterase domain-containing protein</fullName>
    </recommendedName>
</protein>
<evidence type="ECO:0000313" key="5">
    <source>
        <dbReference type="Proteomes" id="UP000217257"/>
    </source>
</evidence>
<feature type="transmembrane region" description="Helical" evidence="2">
    <location>
        <begin position="378"/>
        <end position="396"/>
    </location>
</feature>
<keyword evidence="2" id="KW-1133">Transmembrane helix</keyword>
<feature type="domain" description="Calcineurin-like phosphoesterase" evidence="3">
    <location>
        <begin position="108"/>
        <end position="209"/>
    </location>
</feature>
<dbReference type="AlphaFoldDB" id="A0A250IV45"/>
<feature type="transmembrane region" description="Helical" evidence="2">
    <location>
        <begin position="455"/>
        <end position="474"/>
    </location>
</feature>
<name>A0A250IV45_9BACT</name>
<reference evidence="4 5" key="1">
    <citation type="submission" date="2017-06" db="EMBL/GenBank/DDBJ databases">
        <title>Sequencing and comparative analysis of myxobacterial genomes.</title>
        <authorList>
            <person name="Rupp O."/>
            <person name="Goesmann A."/>
            <person name="Sogaard-Andersen L."/>
        </authorList>
    </citation>
    <scope>NUCLEOTIDE SEQUENCE [LARGE SCALE GENOMIC DNA]</scope>
    <source>
        <strain evidence="4 5">DSM 52655</strain>
    </source>
</reference>
<evidence type="ECO:0000256" key="1">
    <source>
        <dbReference type="SAM" id="MobiDB-lite"/>
    </source>
</evidence>
<dbReference type="InterPro" id="IPR029052">
    <property type="entry name" value="Metallo-depent_PP-like"/>
</dbReference>
<dbReference type="SUPFAM" id="SSF56300">
    <property type="entry name" value="Metallo-dependent phosphatases"/>
    <property type="match status" value="1"/>
</dbReference>
<dbReference type="Proteomes" id="UP000217257">
    <property type="component" value="Chromosome"/>
</dbReference>
<dbReference type="EMBL" id="CP022098">
    <property type="protein sequence ID" value="ATB35110.1"/>
    <property type="molecule type" value="Genomic_DNA"/>
</dbReference>
<keyword evidence="2" id="KW-0812">Transmembrane</keyword>
<feature type="transmembrane region" description="Helical" evidence="2">
    <location>
        <begin position="423"/>
        <end position="443"/>
    </location>
</feature>
<dbReference type="PANTHER" id="PTHR34211">
    <property type="entry name" value="CALCINEURIN-LIKE METALLO-PHOSPHOESTERASE SUPERFAMILY PROTEIN"/>
    <property type="match status" value="1"/>
</dbReference>
<evidence type="ECO:0000313" key="4">
    <source>
        <dbReference type="EMBL" id="ATB35110.1"/>
    </source>
</evidence>
<dbReference type="PANTHER" id="PTHR34211:SF3">
    <property type="entry name" value="CALCINEURIN-LIKE METALLO-PHOSPHOESTERASE SUPERFAMILY PROTEIN"/>
    <property type="match status" value="1"/>
</dbReference>
<feature type="region of interest" description="Disordered" evidence="1">
    <location>
        <begin position="1"/>
        <end position="30"/>
    </location>
</feature>
<feature type="transmembrane region" description="Helical" evidence="2">
    <location>
        <begin position="510"/>
        <end position="535"/>
    </location>
</feature>
<organism evidence="4 5">
    <name type="scientific">Cystobacter fuscus</name>
    <dbReference type="NCBI Taxonomy" id="43"/>
    <lineage>
        <taxon>Bacteria</taxon>
        <taxon>Pseudomonadati</taxon>
        <taxon>Myxococcota</taxon>
        <taxon>Myxococcia</taxon>
        <taxon>Myxococcales</taxon>
        <taxon>Cystobacterineae</taxon>
        <taxon>Archangiaceae</taxon>
        <taxon>Cystobacter</taxon>
    </lineage>
</organism>
<sequence>MGDGFSSVTHPEPANAPKPSPPKTSEEASSDRILYVPSGHKLMPWKRADMVRWLHPQHLIRSGMDALVASIFGVRADHRLIEAVVRPQAPYFDYSDEAAGEDFWLDYVSDTGDGWDSTYAVARLLAKPSLELKDPNGETHALERGRILVFGGDQVYPGASRDTYEQRLVQPYREAMSRSPEPSPHLFAIPGNHDWYDGLSAFMRLFCADRWFAGRRTRQSRSYFALKLPRGWWLIGTDVQLNSDIDVPQLEYFRQTATYMQPGDRIILCNAEPAWIHAATTPRPRGYMENNLEYLQEKVFGRRISLFLAGDLHHYKRHEDAEGRQKITAGGGGAFMHPTHAPQALRLRCGCEQKKCFPDEKTSRELTRQNLMLIRHSPFFGLLTGTLYLLLALSAYTELGNQGLLNIHEALRQLAASLVNRPMSLVVGAATLGGLVGFADPALGRWRVPMGLMHGLGHIVCAFLVAWGAMFFTVNTLGICAEPPPPQLASFIIPGANACAGGWTHMWAKFLLGTFLTFAGGFLVGPFVMGLYLTVSLNGFGAHSNEAFISLAIPDWKNFLRLRIDPEGQLTVFPVGLERVPRKWKATYADRSSPAYEPDDPRATDPLLIEPPVRVMPREQAP</sequence>
<keyword evidence="2" id="KW-0472">Membrane</keyword>
<dbReference type="GO" id="GO:0016787">
    <property type="term" value="F:hydrolase activity"/>
    <property type="evidence" value="ECO:0007669"/>
    <property type="project" value="InterPro"/>
</dbReference>
<proteinExistence type="predicted"/>
<dbReference type="KEGG" id="cfus:CYFUS_000522"/>
<feature type="region of interest" description="Disordered" evidence="1">
    <location>
        <begin position="590"/>
        <end position="622"/>
    </location>
</feature>
<gene>
    <name evidence="4" type="ORF">CYFUS_000522</name>
</gene>
<dbReference type="Gene3D" id="3.60.21.10">
    <property type="match status" value="1"/>
</dbReference>
<dbReference type="Pfam" id="PF00149">
    <property type="entry name" value="Metallophos"/>
    <property type="match status" value="1"/>
</dbReference>
<accession>A0A250IV45</accession>
<evidence type="ECO:0000256" key="2">
    <source>
        <dbReference type="SAM" id="Phobius"/>
    </source>
</evidence>